<gene>
    <name evidence="2" type="ORF">AVDCRST_MAG04-2162</name>
</gene>
<feature type="region of interest" description="Disordered" evidence="1">
    <location>
        <begin position="1"/>
        <end position="241"/>
    </location>
</feature>
<feature type="compositionally biased region" description="Low complexity" evidence="1">
    <location>
        <begin position="27"/>
        <end position="40"/>
    </location>
</feature>
<proteinExistence type="predicted"/>
<organism evidence="2">
    <name type="scientific">uncultured Acetobacteraceae bacterium</name>
    <dbReference type="NCBI Taxonomy" id="169975"/>
    <lineage>
        <taxon>Bacteria</taxon>
        <taxon>Pseudomonadati</taxon>
        <taxon>Pseudomonadota</taxon>
        <taxon>Alphaproteobacteria</taxon>
        <taxon>Acetobacterales</taxon>
        <taxon>Acetobacteraceae</taxon>
        <taxon>environmental samples</taxon>
    </lineage>
</organism>
<feature type="non-terminal residue" evidence="2">
    <location>
        <position position="308"/>
    </location>
</feature>
<feature type="compositionally biased region" description="Basic residues" evidence="1">
    <location>
        <begin position="1"/>
        <end position="23"/>
    </location>
</feature>
<feature type="compositionally biased region" description="Basic residues" evidence="1">
    <location>
        <begin position="206"/>
        <end position="216"/>
    </location>
</feature>
<feature type="compositionally biased region" description="Basic residues" evidence="1">
    <location>
        <begin position="178"/>
        <end position="188"/>
    </location>
</feature>
<accession>A0A6J4IJN5</accession>
<sequence length="308" mass="33212">EPRHSPGRPRRRPRRRLGVVRLHRAPDAAGARDAVRRAGASHPRARPALEGALHPDRHQLRPSPAGFRLARPRGGARQPAPARGGRVHPLPHHRPAPLLSNGGRHRGRHPLPPGAERDLGAPRRARQRDPARRALGGTGPDHERDPPAGGSGHAGPRHLGGGCPHPPRRPAGAEHPAHPRPHAVRARARGAGGAREGRGRGAADRRRGRPRPHRVAGRSAGQGTGPARRGRAGGDHHLRRSFPARPRILPVLAHDAGLARSLLGRRHPDVVEPGFGLLPLFPLHTNARRRPQRRRRRFAAARAGIAAV</sequence>
<dbReference type="EMBL" id="CADCTL010000149">
    <property type="protein sequence ID" value="CAA9252129.1"/>
    <property type="molecule type" value="Genomic_DNA"/>
</dbReference>
<evidence type="ECO:0000256" key="1">
    <source>
        <dbReference type="SAM" id="MobiDB-lite"/>
    </source>
</evidence>
<feature type="compositionally biased region" description="Basic residues" evidence="1">
    <location>
        <begin position="85"/>
        <end position="95"/>
    </location>
</feature>
<feature type="compositionally biased region" description="Gly residues" evidence="1">
    <location>
        <begin position="149"/>
        <end position="163"/>
    </location>
</feature>
<feature type="compositionally biased region" description="Basic and acidic residues" evidence="1">
    <location>
        <begin position="115"/>
        <end position="132"/>
    </location>
</feature>
<feature type="compositionally biased region" description="Low complexity" evidence="1">
    <location>
        <begin position="72"/>
        <end position="84"/>
    </location>
</feature>
<name>A0A6J4IJN5_9PROT</name>
<evidence type="ECO:0000313" key="2">
    <source>
        <dbReference type="EMBL" id="CAA9252129.1"/>
    </source>
</evidence>
<feature type="non-terminal residue" evidence="2">
    <location>
        <position position="1"/>
    </location>
</feature>
<feature type="compositionally biased region" description="Basic and acidic residues" evidence="1">
    <location>
        <begin position="195"/>
        <end position="205"/>
    </location>
</feature>
<dbReference type="AlphaFoldDB" id="A0A6J4IJN5"/>
<protein>
    <submittedName>
        <fullName evidence="2">HflC protein</fullName>
    </submittedName>
</protein>
<reference evidence="2" key="1">
    <citation type="submission" date="2020-02" db="EMBL/GenBank/DDBJ databases">
        <authorList>
            <person name="Meier V. D."/>
        </authorList>
    </citation>
    <scope>NUCLEOTIDE SEQUENCE</scope>
    <source>
        <strain evidence="2">AVDCRST_MAG04</strain>
    </source>
</reference>